<dbReference type="InterPro" id="IPR017932">
    <property type="entry name" value="GATase_2_dom"/>
</dbReference>
<sequence length="875" mass="100955">MCAIAGFTGQQREELLRQLSSQLSHRGPDGEGFYTNKKVSLLNRRLAIIDRQGGAQPIFNEDKSLVVVYNGEIYNYRELTGQLKKLGHKFTTKSDTEVMVHGYEEWGIDLFNKLNGMFALALYNLKTETLLLARDHFGIKPLYYSFFSDDQKQQIIFASEIKPILNSRLVKKETNDRVIYRYLRYRLHDDGEGTFFKGIYRLLPGQLMTIKNSRVEKKIYSQLPKELEKSENIQMTDKKTALFKEKLIEAIKLRLISEVPVGTCLSGGLDSSTVAAVINKLLMQKTQEASSVGAKQNTFSAVFPGMINDEEKYVDKVLSQKSKVKSHKVYPKPEKFFEEIGDFIKTQEEPTISTGPYAQYKVMQEAKKIVTVLLDGQGVDEMMAGYLPYYLVYFKQLAINKNFLRLFWEIFCSLDILWTMGWKKLSNRIGLKTEVPVLSLLNNDFQKRFVSEQFIVESDNLKKRLVQDIFQNSLPALLRYEDKNSMRFSMEGRVPFLDVNFLKLIFSLEDKVIIKDGWNKYILRKSLSGFLPETIINRRNKVGFTTPEQEWFLRMKNRIYSYFLSESFAERAYFNQSAVLKAFREFIEGKNDDTMIFWRLLNVELWLREFFDEKVERKEVKEKGMFKPNQGKTIKIKVEDKEYWRYPVKTDLFQKGDKIEEKITKHVKEFTGKLASHDTTLHQKGWMIIISEKVVAISQGRSFFIWDIKPGFWAQTLSRFVTRTPYGIGLGSPWTMQLAISEVGLVRILLASVASVICKPLGVKGIFYQIAGREAASIDGPTEYSLYPSNVSAKLGPKEPQKVAMVIDREIKKTLTNHNLRRFQGVVIVDANDIGRNVLGNTTELKNQQIEEIMRDNPMGQASQQTPIIICFSGK</sequence>
<dbReference type="Pfam" id="PF13537">
    <property type="entry name" value="GATase_7"/>
    <property type="match status" value="1"/>
</dbReference>
<dbReference type="Pfam" id="PF01996">
    <property type="entry name" value="F420_ligase"/>
    <property type="match status" value="1"/>
</dbReference>
<dbReference type="NCBIfam" id="TIGR01536">
    <property type="entry name" value="asn_synth_AEB"/>
    <property type="match status" value="1"/>
</dbReference>
<evidence type="ECO:0000256" key="5">
    <source>
        <dbReference type="ARBA" id="ARBA00022840"/>
    </source>
</evidence>
<dbReference type="CDD" id="cd00712">
    <property type="entry name" value="AsnB"/>
    <property type="match status" value="1"/>
</dbReference>
<dbReference type="Gene3D" id="3.40.50.620">
    <property type="entry name" value="HUPs"/>
    <property type="match status" value="1"/>
</dbReference>
<dbReference type="GO" id="GO:0005829">
    <property type="term" value="C:cytosol"/>
    <property type="evidence" value="ECO:0007669"/>
    <property type="project" value="TreeGrafter"/>
</dbReference>
<evidence type="ECO:0000256" key="2">
    <source>
        <dbReference type="ARBA" id="ARBA00005752"/>
    </source>
</evidence>
<organism evidence="9 10">
    <name type="scientific">Candidatus Roizmanbacteria bacterium RIFCSPHIGHO2_12_FULL_41_11</name>
    <dbReference type="NCBI Taxonomy" id="1802052"/>
    <lineage>
        <taxon>Bacteria</taxon>
        <taxon>Candidatus Roizmaniibacteriota</taxon>
    </lineage>
</organism>
<dbReference type="GO" id="GO:0006529">
    <property type="term" value="P:asparagine biosynthetic process"/>
    <property type="evidence" value="ECO:0007669"/>
    <property type="project" value="InterPro"/>
</dbReference>
<keyword evidence="6" id="KW-0315">Glutamine amidotransferase</keyword>
<dbReference type="GO" id="GO:0005524">
    <property type="term" value="F:ATP binding"/>
    <property type="evidence" value="ECO:0007669"/>
    <property type="project" value="UniProtKB-KW"/>
</dbReference>
<feature type="domain" description="Glutamine amidotransferase type-2" evidence="8">
    <location>
        <begin position="2"/>
        <end position="213"/>
    </location>
</feature>
<dbReference type="SUPFAM" id="SSF52402">
    <property type="entry name" value="Adenine nucleotide alpha hydrolases-like"/>
    <property type="match status" value="1"/>
</dbReference>
<evidence type="ECO:0000259" key="8">
    <source>
        <dbReference type="PROSITE" id="PS51278"/>
    </source>
</evidence>
<evidence type="ECO:0000256" key="1">
    <source>
        <dbReference type="ARBA" id="ARBA00005187"/>
    </source>
</evidence>
<dbReference type="AlphaFoldDB" id="A0A1F7I474"/>
<gene>
    <name evidence="9" type="ORF">A3F03_05095</name>
</gene>
<dbReference type="InterPro" id="IPR014729">
    <property type="entry name" value="Rossmann-like_a/b/a_fold"/>
</dbReference>
<protein>
    <recommendedName>
        <fullName evidence="3">asparagine synthase (glutamine-hydrolyzing)</fullName>
        <ecNumber evidence="3">6.3.5.4</ecNumber>
    </recommendedName>
</protein>
<dbReference type="SUPFAM" id="SSF56235">
    <property type="entry name" value="N-terminal nucleophile aminohydrolases (Ntn hydrolases)"/>
    <property type="match status" value="1"/>
</dbReference>
<evidence type="ECO:0000256" key="3">
    <source>
        <dbReference type="ARBA" id="ARBA00012737"/>
    </source>
</evidence>
<dbReference type="InterPro" id="IPR051786">
    <property type="entry name" value="ASN_synthetase/amidase"/>
</dbReference>
<dbReference type="PANTHER" id="PTHR43284:SF1">
    <property type="entry name" value="ASPARAGINE SYNTHETASE"/>
    <property type="match status" value="1"/>
</dbReference>
<dbReference type="CDD" id="cd01991">
    <property type="entry name" value="Asn_synthase_B_C"/>
    <property type="match status" value="1"/>
</dbReference>
<dbReference type="InterPro" id="IPR029055">
    <property type="entry name" value="Ntn_hydrolases_N"/>
</dbReference>
<dbReference type="InterPro" id="IPR002847">
    <property type="entry name" value="F420-0_gamma-glut_ligase-dom"/>
</dbReference>
<evidence type="ECO:0000256" key="4">
    <source>
        <dbReference type="ARBA" id="ARBA00022741"/>
    </source>
</evidence>
<dbReference type="Gene3D" id="3.60.20.10">
    <property type="entry name" value="Glutamine Phosphoribosylpyrophosphate, subunit 1, domain 1"/>
    <property type="match status" value="1"/>
</dbReference>
<evidence type="ECO:0000256" key="6">
    <source>
        <dbReference type="ARBA" id="ARBA00022962"/>
    </source>
</evidence>
<dbReference type="Pfam" id="PF00733">
    <property type="entry name" value="Asn_synthase"/>
    <property type="match status" value="1"/>
</dbReference>
<dbReference type="InterPro" id="IPR006426">
    <property type="entry name" value="Asn_synth_AEB"/>
</dbReference>
<dbReference type="InterPro" id="IPR033738">
    <property type="entry name" value="AsnB_N"/>
</dbReference>
<accession>A0A1F7I474</accession>
<keyword evidence="5" id="KW-0067">ATP-binding</keyword>
<dbReference type="PROSITE" id="PS51278">
    <property type="entry name" value="GATASE_TYPE_2"/>
    <property type="match status" value="1"/>
</dbReference>
<reference evidence="9 10" key="1">
    <citation type="journal article" date="2016" name="Nat. Commun.">
        <title>Thousands of microbial genomes shed light on interconnected biogeochemical processes in an aquifer system.</title>
        <authorList>
            <person name="Anantharaman K."/>
            <person name="Brown C.T."/>
            <person name="Hug L.A."/>
            <person name="Sharon I."/>
            <person name="Castelle C.J."/>
            <person name="Probst A.J."/>
            <person name="Thomas B.C."/>
            <person name="Singh A."/>
            <person name="Wilkins M.J."/>
            <person name="Karaoz U."/>
            <person name="Brodie E.L."/>
            <person name="Williams K.H."/>
            <person name="Hubbard S.S."/>
            <person name="Banfield J.F."/>
        </authorList>
    </citation>
    <scope>NUCLEOTIDE SEQUENCE [LARGE SCALE GENOMIC DNA]</scope>
</reference>
<proteinExistence type="inferred from homology"/>
<comment type="caution">
    <text evidence="9">The sequence shown here is derived from an EMBL/GenBank/DDBJ whole genome shotgun (WGS) entry which is preliminary data.</text>
</comment>
<comment type="pathway">
    <text evidence="1">Amino-acid biosynthesis; L-asparagine biosynthesis; L-asparagine from L-aspartate (L-Gln route): step 1/1.</text>
</comment>
<dbReference type="PANTHER" id="PTHR43284">
    <property type="entry name" value="ASPARAGINE SYNTHETASE (GLUTAMINE-HYDROLYZING)"/>
    <property type="match status" value="1"/>
</dbReference>
<evidence type="ECO:0000313" key="9">
    <source>
        <dbReference type="EMBL" id="OGK38143.1"/>
    </source>
</evidence>
<dbReference type="SUPFAM" id="SSF144010">
    <property type="entry name" value="CofE-like"/>
    <property type="match status" value="1"/>
</dbReference>
<comment type="catalytic activity">
    <reaction evidence="7">
        <text>L-aspartate + L-glutamine + ATP + H2O = L-asparagine + L-glutamate + AMP + diphosphate + H(+)</text>
        <dbReference type="Rhea" id="RHEA:12228"/>
        <dbReference type="ChEBI" id="CHEBI:15377"/>
        <dbReference type="ChEBI" id="CHEBI:15378"/>
        <dbReference type="ChEBI" id="CHEBI:29985"/>
        <dbReference type="ChEBI" id="CHEBI:29991"/>
        <dbReference type="ChEBI" id="CHEBI:30616"/>
        <dbReference type="ChEBI" id="CHEBI:33019"/>
        <dbReference type="ChEBI" id="CHEBI:58048"/>
        <dbReference type="ChEBI" id="CHEBI:58359"/>
        <dbReference type="ChEBI" id="CHEBI:456215"/>
        <dbReference type="EC" id="6.3.5.4"/>
    </reaction>
</comment>
<keyword evidence="4" id="KW-0547">Nucleotide-binding</keyword>
<dbReference type="GO" id="GO:0004066">
    <property type="term" value="F:asparagine synthase (glutamine-hydrolyzing) activity"/>
    <property type="evidence" value="ECO:0007669"/>
    <property type="project" value="UniProtKB-EC"/>
</dbReference>
<dbReference type="Proteomes" id="UP000176803">
    <property type="component" value="Unassembled WGS sequence"/>
</dbReference>
<evidence type="ECO:0000256" key="7">
    <source>
        <dbReference type="ARBA" id="ARBA00048741"/>
    </source>
</evidence>
<dbReference type="EC" id="6.3.5.4" evidence="3"/>
<comment type="similarity">
    <text evidence="2">Belongs to the asparagine synthetase family.</text>
</comment>
<name>A0A1F7I474_9BACT</name>
<dbReference type="EMBL" id="MGAC01000022">
    <property type="protein sequence ID" value="OGK38143.1"/>
    <property type="molecule type" value="Genomic_DNA"/>
</dbReference>
<dbReference type="InterPro" id="IPR001962">
    <property type="entry name" value="Asn_synthase"/>
</dbReference>
<evidence type="ECO:0000313" key="10">
    <source>
        <dbReference type="Proteomes" id="UP000176803"/>
    </source>
</evidence>